<dbReference type="STRING" id="1051891.A0A0C3KVL4"/>
<reference evidence="3" key="2">
    <citation type="submission" date="2015-01" db="EMBL/GenBank/DDBJ databases">
        <title>Evolutionary Origins and Diversification of the Mycorrhizal Mutualists.</title>
        <authorList>
            <consortium name="DOE Joint Genome Institute"/>
            <consortium name="Mycorrhizal Genomics Consortium"/>
            <person name="Kohler A."/>
            <person name="Kuo A."/>
            <person name="Nagy L.G."/>
            <person name="Floudas D."/>
            <person name="Copeland A."/>
            <person name="Barry K.W."/>
            <person name="Cichocki N."/>
            <person name="Veneault-Fourrey C."/>
            <person name="LaButti K."/>
            <person name="Lindquist E.A."/>
            <person name="Lipzen A."/>
            <person name="Lundell T."/>
            <person name="Morin E."/>
            <person name="Murat C."/>
            <person name="Riley R."/>
            <person name="Ohm R."/>
            <person name="Sun H."/>
            <person name="Tunlid A."/>
            <person name="Henrissat B."/>
            <person name="Grigoriev I.V."/>
            <person name="Hibbett D.S."/>
            <person name="Martin F."/>
        </authorList>
    </citation>
    <scope>NUCLEOTIDE SEQUENCE [LARGE SCALE GENOMIC DNA]</scope>
    <source>
        <strain evidence="3">MUT 4182</strain>
    </source>
</reference>
<dbReference type="HOGENOM" id="CLU_000288_7_18_1"/>
<evidence type="ECO:0000259" key="1">
    <source>
        <dbReference type="PROSITE" id="PS50011"/>
    </source>
</evidence>
<dbReference type="AlphaFoldDB" id="A0A0C3KVL4"/>
<dbReference type="InterPro" id="IPR000719">
    <property type="entry name" value="Prot_kinase_dom"/>
</dbReference>
<accession>A0A0C3KVL4</accession>
<dbReference type="SUPFAM" id="SSF56112">
    <property type="entry name" value="Protein kinase-like (PK-like)"/>
    <property type="match status" value="1"/>
</dbReference>
<dbReference type="InterPro" id="IPR011009">
    <property type="entry name" value="Kinase-like_dom_sf"/>
</dbReference>
<dbReference type="PANTHER" id="PTHR44329">
    <property type="entry name" value="SERINE/THREONINE-PROTEIN KINASE TNNI3K-RELATED"/>
    <property type="match status" value="1"/>
</dbReference>
<dbReference type="PROSITE" id="PS00108">
    <property type="entry name" value="PROTEIN_KINASE_ST"/>
    <property type="match status" value="1"/>
</dbReference>
<dbReference type="SMART" id="SM00220">
    <property type="entry name" value="S_TKc"/>
    <property type="match status" value="1"/>
</dbReference>
<dbReference type="Gene3D" id="1.10.510.10">
    <property type="entry name" value="Transferase(Phosphotransferase) domain 1"/>
    <property type="match status" value="1"/>
</dbReference>
<protein>
    <recommendedName>
        <fullName evidence="1">Protein kinase domain-containing protein</fullName>
    </recommendedName>
</protein>
<evidence type="ECO:0000313" key="3">
    <source>
        <dbReference type="Proteomes" id="UP000054248"/>
    </source>
</evidence>
<gene>
    <name evidence="2" type="ORF">M407DRAFT_25120</name>
</gene>
<reference evidence="2 3" key="1">
    <citation type="submission" date="2014-04" db="EMBL/GenBank/DDBJ databases">
        <authorList>
            <consortium name="DOE Joint Genome Institute"/>
            <person name="Kuo A."/>
            <person name="Girlanda M."/>
            <person name="Perotto S."/>
            <person name="Kohler A."/>
            <person name="Nagy L.G."/>
            <person name="Floudas D."/>
            <person name="Copeland A."/>
            <person name="Barry K.W."/>
            <person name="Cichocki N."/>
            <person name="Veneault-Fourrey C."/>
            <person name="LaButti K."/>
            <person name="Lindquist E.A."/>
            <person name="Lipzen A."/>
            <person name="Lundell T."/>
            <person name="Morin E."/>
            <person name="Murat C."/>
            <person name="Sun H."/>
            <person name="Tunlid A."/>
            <person name="Henrissat B."/>
            <person name="Grigoriev I.V."/>
            <person name="Hibbett D.S."/>
            <person name="Martin F."/>
            <person name="Nordberg H.P."/>
            <person name="Cantor M.N."/>
            <person name="Hua S.X."/>
        </authorList>
    </citation>
    <scope>NUCLEOTIDE SEQUENCE [LARGE SCALE GENOMIC DNA]</scope>
    <source>
        <strain evidence="2 3">MUT 4182</strain>
    </source>
</reference>
<dbReference type="Proteomes" id="UP000054248">
    <property type="component" value="Unassembled WGS sequence"/>
</dbReference>
<dbReference type="PANTHER" id="PTHR44329:SF214">
    <property type="entry name" value="PROTEIN KINASE DOMAIN-CONTAINING PROTEIN"/>
    <property type="match status" value="1"/>
</dbReference>
<feature type="domain" description="Protein kinase" evidence="1">
    <location>
        <begin position="31"/>
        <end position="305"/>
    </location>
</feature>
<dbReference type="EMBL" id="KN823040">
    <property type="protein sequence ID" value="KIO25523.1"/>
    <property type="molecule type" value="Genomic_DNA"/>
</dbReference>
<dbReference type="InterPro" id="IPR008271">
    <property type="entry name" value="Ser/Thr_kinase_AS"/>
</dbReference>
<dbReference type="OrthoDB" id="4062651at2759"/>
<sequence length="312" mass="34904">MLNTDFDVPGGTGGRGRGYPDDDISRFITSVSPHPIKVNGRFGDVFRGNHMTKGEVALKRLRIGSVGIDEEVIRRFEKEAETWRRLKHPHVLEFLGTYKPEGHIYFVSPFAKSGTLLEYIIKGLDINRVRLLCETSDAIDYLHRENFVHGDIKASNLFISGDGHVLLCDFGLAKPTYAQTSTGAGTLRWQSPELWDDKPRTFASDVYAFSMTIVEVLTGLPPFSHLENEVAVILAVYHRDERPVQSPLESNGVSNPDLYFSHILDFYLFCLLSTDTTRQLIPDLLSKDASTTSATADMLRLYIELTISFGGG</sequence>
<dbReference type="GO" id="GO:0005524">
    <property type="term" value="F:ATP binding"/>
    <property type="evidence" value="ECO:0007669"/>
    <property type="project" value="InterPro"/>
</dbReference>
<dbReference type="InterPro" id="IPR051681">
    <property type="entry name" value="Ser/Thr_Kinases-Pseudokinases"/>
</dbReference>
<organism evidence="2 3">
    <name type="scientific">Tulasnella calospora MUT 4182</name>
    <dbReference type="NCBI Taxonomy" id="1051891"/>
    <lineage>
        <taxon>Eukaryota</taxon>
        <taxon>Fungi</taxon>
        <taxon>Dikarya</taxon>
        <taxon>Basidiomycota</taxon>
        <taxon>Agaricomycotina</taxon>
        <taxon>Agaricomycetes</taxon>
        <taxon>Cantharellales</taxon>
        <taxon>Tulasnellaceae</taxon>
        <taxon>Tulasnella</taxon>
    </lineage>
</organism>
<dbReference type="GO" id="GO:0004674">
    <property type="term" value="F:protein serine/threonine kinase activity"/>
    <property type="evidence" value="ECO:0007669"/>
    <property type="project" value="TreeGrafter"/>
</dbReference>
<keyword evidence="3" id="KW-1185">Reference proteome</keyword>
<name>A0A0C3KVL4_9AGAM</name>
<dbReference type="PROSITE" id="PS50011">
    <property type="entry name" value="PROTEIN_KINASE_DOM"/>
    <property type="match status" value="1"/>
</dbReference>
<proteinExistence type="predicted"/>
<evidence type="ECO:0000313" key="2">
    <source>
        <dbReference type="EMBL" id="KIO25523.1"/>
    </source>
</evidence>
<dbReference type="Pfam" id="PF00069">
    <property type="entry name" value="Pkinase"/>
    <property type="match status" value="1"/>
</dbReference>